<evidence type="ECO:0000313" key="3">
    <source>
        <dbReference type="EMBL" id="STQ88911.1"/>
    </source>
</evidence>
<feature type="chain" id="PRO_5016705781" description="Periplasmic protein" evidence="2">
    <location>
        <begin position="21"/>
        <end position="100"/>
    </location>
</feature>
<feature type="signal peptide" evidence="2">
    <location>
        <begin position="1"/>
        <end position="20"/>
    </location>
</feature>
<keyword evidence="1" id="KW-0175">Coiled coil</keyword>
<feature type="coiled-coil region" evidence="1">
    <location>
        <begin position="54"/>
        <end position="85"/>
    </location>
</feature>
<accession>A0A377Q4W9</accession>
<protein>
    <recommendedName>
        <fullName evidence="5">Periplasmic protein</fullName>
    </recommendedName>
</protein>
<name>A0A377Q4W9_9HELI</name>
<organism evidence="3 4">
    <name type="scientific">Helicobacter pullorum</name>
    <dbReference type="NCBI Taxonomy" id="35818"/>
    <lineage>
        <taxon>Bacteria</taxon>
        <taxon>Pseudomonadati</taxon>
        <taxon>Campylobacterota</taxon>
        <taxon>Epsilonproteobacteria</taxon>
        <taxon>Campylobacterales</taxon>
        <taxon>Helicobacteraceae</taxon>
        <taxon>Helicobacter</taxon>
    </lineage>
</organism>
<dbReference type="RefSeq" id="WP_065827210.1">
    <property type="nucleotide sequence ID" value="NZ_MAPE01000108.1"/>
</dbReference>
<evidence type="ECO:0000256" key="1">
    <source>
        <dbReference type="SAM" id="Coils"/>
    </source>
</evidence>
<dbReference type="AlphaFoldDB" id="A0A377Q4W9"/>
<evidence type="ECO:0000313" key="4">
    <source>
        <dbReference type="Proteomes" id="UP000255269"/>
    </source>
</evidence>
<proteinExistence type="predicted"/>
<dbReference type="EMBL" id="UGJF01000002">
    <property type="protein sequence ID" value="STQ88911.1"/>
    <property type="molecule type" value="Genomic_DNA"/>
</dbReference>
<evidence type="ECO:0000256" key="2">
    <source>
        <dbReference type="SAM" id="SignalP"/>
    </source>
</evidence>
<sequence>MKKFFSIVVLLFVLGEQAFACVCAGEISSSFSALNNSVSATLNSHSEAIRANNIKQAKLTNKLLEKKLEQLAELIEKEKQEAVKRREIIFELRKKIELIG</sequence>
<reference evidence="3 4" key="1">
    <citation type="submission" date="2018-06" db="EMBL/GenBank/DDBJ databases">
        <authorList>
            <consortium name="Pathogen Informatics"/>
            <person name="Doyle S."/>
        </authorList>
    </citation>
    <scope>NUCLEOTIDE SEQUENCE [LARGE SCALE GENOMIC DNA]</scope>
    <source>
        <strain evidence="3 4">NCTC13156</strain>
    </source>
</reference>
<keyword evidence="2" id="KW-0732">Signal</keyword>
<gene>
    <name evidence="3" type="ORF">NCTC13156_01718</name>
</gene>
<evidence type="ECO:0008006" key="5">
    <source>
        <dbReference type="Google" id="ProtNLM"/>
    </source>
</evidence>
<dbReference type="Proteomes" id="UP000255269">
    <property type="component" value="Unassembled WGS sequence"/>
</dbReference>